<proteinExistence type="predicted"/>
<dbReference type="Pfam" id="PF08486">
    <property type="entry name" value="SpoIID"/>
    <property type="match status" value="1"/>
</dbReference>
<accession>A0A2N3G5D8</accession>
<gene>
    <name evidence="3" type="ORF">CVT63_06060</name>
</gene>
<dbReference type="Proteomes" id="UP000233654">
    <property type="component" value="Unassembled WGS sequence"/>
</dbReference>
<organism evidence="3 4">
    <name type="scientific">Candidatus Anoxymicrobium japonicum</name>
    <dbReference type="NCBI Taxonomy" id="2013648"/>
    <lineage>
        <taxon>Bacteria</taxon>
        <taxon>Bacillati</taxon>
        <taxon>Actinomycetota</taxon>
        <taxon>Candidatus Geothermincolia</taxon>
        <taxon>Candidatus Geothermincolales</taxon>
        <taxon>Candidatus Anoxymicrobiaceae</taxon>
        <taxon>Candidatus Anoxymicrobium</taxon>
    </lineage>
</organism>
<keyword evidence="1" id="KW-1133">Transmembrane helix</keyword>
<keyword evidence="1" id="KW-0472">Membrane</keyword>
<feature type="transmembrane region" description="Helical" evidence="1">
    <location>
        <begin position="29"/>
        <end position="51"/>
    </location>
</feature>
<evidence type="ECO:0000259" key="2">
    <source>
        <dbReference type="Pfam" id="PF08486"/>
    </source>
</evidence>
<dbReference type="EMBL" id="PHEX01000052">
    <property type="protein sequence ID" value="PKQ27808.1"/>
    <property type="molecule type" value="Genomic_DNA"/>
</dbReference>
<reference evidence="3 4" key="1">
    <citation type="journal article" date="2017" name="ISME J.">
        <title>Potential for microbial H2 and metal transformations associated with novel bacteria and archaea in deep terrestrial subsurface sediments.</title>
        <authorList>
            <person name="Hernsdorf A.W."/>
            <person name="Amano Y."/>
            <person name="Miyakawa K."/>
            <person name="Ise K."/>
            <person name="Suzuki Y."/>
            <person name="Anantharaman K."/>
            <person name="Probst A."/>
            <person name="Burstein D."/>
            <person name="Thomas B.C."/>
            <person name="Banfield J.F."/>
        </authorList>
    </citation>
    <scope>NUCLEOTIDE SEQUENCE [LARGE SCALE GENOMIC DNA]</scope>
    <source>
        <strain evidence="3">HGW-Actinobacteria-3</strain>
    </source>
</reference>
<dbReference type="InterPro" id="IPR013486">
    <property type="entry name" value="SpoIID/LytB"/>
</dbReference>
<evidence type="ECO:0000256" key="1">
    <source>
        <dbReference type="SAM" id="Phobius"/>
    </source>
</evidence>
<dbReference type="GO" id="GO:0030435">
    <property type="term" value="P:sporulation resulting in formation of a cellular spore"/>
    <property type="evidence" value="ECO:0007669"/>
    <property type="project" value="InterPro"/>
</dbReference>
<name>A0A2N3G5D8_9ACTN</name>
<dbReference type="InterPro" id="IPR013693">
    <property type="entry name" value="SpoIID/LytB_N"/>
</dbReference>
<keyword evidence="1" id="KW-0812">Transmembrane</keyword>
<dbReference type="NCBIfam" id="TIGR02669">
    <property type="entry name" value="SpoIID_LytB"/>
    <property type="match status" value="1"/>
</dbReference>
<comment type="caution">
    <text evidence="3">The sequence shown here is derived from an EMBL/GenBank/DDBJ whole genome shotgun (WGS) entry which is preliminary data.</text>
</comment>
<protein>
    <recommendedName>
        <fullName evidence="2">Sporulation stage II protein D amidase enhancer LytB N-terminal domain-containing protein</fullName>
    </recommendedName>
</protein>
<sequence>MLFLLRDLKLRAVNLRSDLFHKARKGLPVWGFPALFVLLGLIFLIIQIAVAQRGSPKVEHKWRPEWNATVREESPPDDVKAAAAEAPPFSVPAIKQIPVQGATAEVEKSVALSPGSELTSPNAVFVFKCYGRAHGVGLCMDGVRYRAQAGHSATQIINAYYTGVTIAQVDDNRPIRIKGRGGRIHTLSMKEYMYHLSEEPEDFPPEGLKVLYLAARAYTLSVIARGKHTAQGYDICSSGDCCQAFDENKDVSKSPNNKAAVDATSGQALFYNGSPIIAAYCGSCGGHTDNNEDVWGGQGIPYLRGRPDSFCSRSPRYLAVKEMSAKDLQGKLGVGALKLVDLSDRTPGGRVRTVRVVSAGGAKSVSGKALAEILGFRSTRYEYTFR</sequence>
<evidence type="ECO:0000313" key="4">
    <source>
        <dbReference type="Proteomes" id="UP000233654"/>
    </source>
</evidence>
<evidence type="ECO:0000313" key="3">
    <source>
        <dbReference type="EMBL" id="PKQ27808.1"/>
    </source>
</evidence>
<feature type="domain" description="Sporulation stage II protein D amidase enhancer LytB N-terminal" evidence="2">
    <location>
        <begin position="183"/>
        <end position="271"/>
    </location>
</feature>
<dbReference type="AlphaFoldDB" id="A0A2N3G5D8"/>